<name>A0ABW7ZKV3_9ACTN</name>
<gene>
    <name evidence="8" type="ORF">ACIBP4_13400</name>
</gene>
<keyword evidence="3" id="KW-0119">Carbohydrate metabolism</keyword>
<organism evidence="8 9">
    <name type="scientific">Micromonospora maritima</name>
    <dbReference type="NCBI Taxonomy" id="986711"/>
    <lineage>
        <taxon>Bacteria</taxon>
        <taxon>Bacillati</taxon>
        <taxon>Actinomycetota</taxon>
        <taxon>Actinomycetes</taxon>
        <taxon>Micromonosporales</taxon>
        <taxon>Micromonosporaceae</taxon>
        <taxon>Micromonospora</taxon>
    </lineage>
</organism>
<feature type="domain" description="Fibronectin type-III" evidence="6">
    <location>
        <begin position="1224"/>
        <end position="1312"/>
    </location>
</feature>
<dbReference type="SMART" id="SM00060">
    <property type="entry name" value="FN3"/>
    <property type="match status" value="10"/>
</dbReference>
<dbReference type="Gene3D" id="3.90.1720.10">
    <property type="entry name" value="endopeptidase domain like (from Nostoc punctiforme)"/>
    <property type="match status" value="1"/>
</dbReference>
<feature type="domain" description="Fibronectin type-III" evidence="6">
    <location>
        <begin position="1130"/>
        <end position="1223"/>
    </location>
</feature>
<dbReference type="Pfam" id="PF05257">
    <property type="entry name" value="CHAP"/>
    <property type="match status" value="1"/>
</dbReference>
<protein>
    <submittedName>
        <fullName evidence="8">Fibronectin type III domain-containing protein</fullName>
    </submittedName>
</protein>
<dbReference type="SUPFAM" id="SSF54001">
    <property type="entry name" value="Cysteine proteinases"/>
    <property type="match status" value="1"/>
</dbReference>
<dbReference type="InterPro" id="IPR007921">
    <property type="entry name" value="CHAP_dom"/>
</dbReference>
<dbReference type="EMBL" id="JBITLE010000004">
    <property type="protein sequence ID" value="MFI7263280.1"/>
    <property type="molecule type" value="Genomic_DNA"/>
</dbReference>
<dbReference type="Pfam" id="PF00041">
    <property type="entry name" value="fn3"/>
    <property type="match status" value="5"/>
</dbReference>
<sequence>MGGHWRARVAAGLVAAVGWTGLAVPAAPAHAAGLPSGGMTGTQLTTLFNDYGNTSGRWSGADSTASVALPDGRVAWLFSDTMLGTVNADFSRPRSSPMINNSAVVQDGAALTSTVHGGSTTTPQSLIPSGVPGEWYWIADATVEGSSVRALVNRYKRTGEGSLDVVLTGTALATLALPGLTATAVTELPVGDRIAWGAAVLEDGPWTYVYGSEYVAADFQRFAHLARVPSGGLAGGWQFWTGTGWSSAVADSARLPLSGVGTAFGAQRVGDQYVVVTVQGNVTFGTQVIAYTSTAPTGPFSGPIDLFTAPEPAARQGVIVYDARLHPELAPSGRLLVSYNVHSLNDDDLYSDARIYRPRFVDVAWPRPVPDPALLPAAPANLTTTADPTGAVHLSWSAVAGTGVSYEVHQRDVTVGQTHFARVAQPAGTTADVGGTKNGHTYEYRITARNAAGVGQPSPTRSVAVTIAPPPTPANLTATAGTDGSVKLTWSAVPYAWRYDVLRRDVTAGESEFAPVNDDNPVDLTVTATWLARDHEYEFVVTASHGGGESLRSAPVRATARYAVPTAPTNLTATARADGQIDLAWQGPSEGVHFLVRQRDVTAGETVFTQLPLPITTCCAMTAGYLTHGHEYEFTVSASNLGGESAVSNTARATSTYPRPAAPGTLTAVAGDGQVQLSWGASTTPNAWYWVYRRDVTAGETAFTQLPLPVATCCTVNIGYLTNGHAYEFKVTTTAQGGESLPSNLVQATPRRPLPGQVTGLSATPLSDGKIKLTWTKPEDNLYYWVYQRDVTAGEASFTKLPLPVTTCCTFSPGLLTHNHVYEYKVAANNETGDGPTSAVVRATAFYQPPAAPTGLTAQAAGDGSIDLDWNALGPDVFYWIYFRDVTAGQATFTRSLYPTDRTSATWGSLVHGHVYEFKVAATNAGGEGPASGAVRATSVGGLPQAPSGLSASAGDGKVTLRWTASPTANVYYWVEMRPAGGTWKRLPYPVSTCCSFTADLLDNGTTYEFRVRANNVSGDSSASNVASARPLPPLPQAPSGLSASAGDGKVTLRWTASPTANVYYWVEMRPAGGAWKRLPYPVSTCCSFTADLLDNGTTYEFRVRANNVAGDSGATNTASARPMPPLPQAPTSLTAAASGDTAAKLSWRASSTGNVYYWIYYRLAGQSTWTKAQYPLNTCCTFTMSLLTPGKTYDFQLRAENLTGYSSASNTASVTLTITAPGTPQDVRAVPQTTSSDVRVSWNAVSAATGYSVEVKACRGDSWRLVGFMITTTYTTVRYAAGCYQYRVVADRYGKQGSASSGKFAFGTVDDYPWGSGFPWIDRYGFVLQQCTSFVASRVYKYIAHDPPGFTSLNYWHAKNWDDAAPKHGGMVSQTPAVGAIAQWNGGDYGHVAWVSGIDGSYIVIEEYNYTNPSAYSRRRIPASSVDNYISVM</sequence>
<dbReference type="InterPro" id="IPR036116">
    <property type="entry name" value="FN3_sf"/>
</dbReference>
<dbReference type="SUPFAM" id="SSF49265">
    <property type="entry name" value="Fibronectin type III"/>
    <property type="match status" value="5"/>
</dbReference>
<reference evidence="8 9" key="1">
    <citation type="submission" date="2024-10" db="EMBL/GenBank/DDBJ databases">
        <title>The Natural Products Discovery Center: Release of the First 8490 Sequenced Strains for Exploring Actinobacteria Biosynthetic Diversity.</title>
        <authorList>
            <person name="Kalkreuter E."/>
            <person name="Kautsar S.A."/>
            <person name="Yang D."/>
            <person name="Bader C.D."/>
            <person name="Teijaro C.N."/>
            <person name="Fluegel L."/>
            <person name="Davis C.M."/>
            <person name="Simpson J.R."/>
            <person name="Lauterbach L."/>
            <person name="Steele A.D."/>
            <person name="Gui C."/>
            <person name="Meng S."/>
            <person name="Li G."/>
            <person name="Viehrig K."/>
            <person name="Ye F."/>
            <person name="Su P."/>
            <person name="Kiefer A.F."/>
            <person name="Nichols A."/>
            <person name="Cepeda A.J."/>
            <person name="Yan W."/>
            <person name="Fan B."/>
            <person name="Jiang Y."/>
            <person name="Adhikari A."/>
            <person name="Zheng C.-J."/>
            <person name="Schuster L."/>
            <person name="Cowan T.M."/>
            <person name="Smanski M.J."/>
            <person name="Chevrette M.G."/>
            <person name="De Carvalho L.P.S."/>
            <person name="Shen B."/>
        </authorList>
    </citation>
    <scope>NUCLEOTIDE SEQUENCE [LARGE SCALE GENOMIC DNA]</scope>
    <source>
        <strain evidence="8 9">NPDC049845</strain>
    </source>
</reference>
<dbReference type="InterPro" id="IPR013783">
    <property type="entry name" value="Ig-like_fold"/>
</dbReference>
<dbReference type="InterPro" id="IPR038765">
    <property type="entry name" value="Papain-like_cys_pep_sf"/>
</dbReference>
<dbReference type="PANTHER" id="PTHR13817">
    <property type="entry name" value="TITIN"/>
    <property type="match status" value="1"/>
</dbReference>
<dbReference type="InterPro" id="IPR050964">
    <property type="entry name" value="Striated_Muscle_Regulatory"/>
</dbReference>
<dbReference type="Gene3D" id="2.60.40.10">
    <property type="entry name" value="Immunoglobulins"/>
    <property type="match status" value="10"/>
</dbReference>
<keyword evidence="9" id="KW-1185">Reference proteome</keyword>
<evidence type="ECO:0000256" key="1">
    <source>
        <dbReference type="ARBA" id="ARBA00022737"/>
    </source>
</evidence>
<dbReference type="PROSITE" id="PS50853">
    <property type="entry name" value="FN3"/>
    <property type="match status" value="10"/>
</dbReference>
<feature type="region of interest" description="Disordered" evidence="4">
    <location>
        <begin position="1019"/>
        <end position="1043"/>
    </location>
</feature>
<dbReference type="CDD" id="cd00063">
    <property type="entry name" value="FN3"/>
    <property type="match status" value="10"/>
</dbReference>
<dbReference type="PANTHER" id="PTHR13817:SF73">
    <property type="entry name" value="FIBRONECTIN TYPE-III DOMAIN-CONTAINING PROTEIN"/>
    <property type="match status" value="1"/>
</dbReference>
<keyword evidence="2" id="KW-0326">Glycosidase</keyword>
<keyword evidence="2" id="KW-0378">Hydrolase</keyword>
<keyword evidence="1" id="KW-0677">Repeat</keyword>
<feature type="domain" description="Fibronectin type-III" evidence="6">
    <location>
        <begin position="378"/>
        <end position="471"/>
    </location>
</feature>
<feature type="domain" description="Fibronectin type-III" evidence="6">
    <location>
        <begin position="660"/>
        <end position="753"/>
    </location>
</feature>
<feature type="signal peptide" evidence="5">
    <location>
        <begin position="1"/>
        <end position="31"/>
    </location>
</feature>
<dbReference type="RefSeq" id="WP_396769129.1">
    <property type="nucleotide sequence ID" value="NZ_JBITLA010000004.1"/>
</dbReference>
<feature type="domain" description="Fibronectin type-III" evidence="6">
    <location>
        <begin position="1035"/>
        <end position="1126"/>
    </location>
</feature>
<feature type="domain" description="Fibronectin type-III" evidence="6">
    <location>
        <begin position="472"/>
        <end position="563"/>
    </location>
</feature>
<feature type="chain" id="PRO_5045262856" evidence="5">
    <location>
        <begin position="32"/>
        <end position="1434"/>
    </location>
</feature>
<dbReference type="Proteomes" id="UP001612812">
    <property type="component" value="Unassembled WGS sequence"/>
</dbReference>
<evidence type="ECO:0000256" key="3">
    <source>
        <dbReference type="ARBA" id="ARBA00023326"/>
    </source>
</evidence>
<evidence type="ECO:0000256" key="2">
    <source>
        <dbReference type="ARBA" id="ARBA00023295"/>
    </source>
</evidence>
<feature type="domain" description="Fibronectin type-III" evidence="6">
    <location>
        <begin position="943"/>
        <end position="1034"/>
    </location>
</feature>
<accession>A0ABW7ZKV3</accession>
<dbReference type="PROSITE" id="PS50911">
    <property type="entry name" value="CHAP"/>
    <property type="match status" value="1"/>
</dbReference>
<evidence type="ECO:0000313" key="8">
    <source>
        <dbReference type="EMBL" id="MFI7263280.1"/>
    </source>
</evidence>
<dbReference type="InterPro" id="IPR003961">
    <property type="entry name" value="FN3_dom"/>
</dbReference>
<evidence type="ECO:0000259" key="7">
    <source>
        <dbReference type="PROSITE" id="PS50911"/>
    </source>
</evidence>
<keyword evidence="5" id="KW-0732">Signal</keyword>
<keyword evidence="3" id="KW-0624">Polysaccharide degradation</keyword>
<feature type="domain" description="Fibronectin type-III" evidence="6">
    <location>
        <begin position="757"/>
        <end position="850"/>
    </location>
</feature>
<feature type="domain" description="Peptidase C51" evidence="7">
    <location>
        <begin position="1307"/>
        <end position="1432"/>
    </location>
</feature>
<feature type="domain" description="Fibronectin type-III" evidence="6">
    <location>
        <begin position="567"/>
        <end position="659"/>
    </location>
</feature>
<evidence type="ECO:0000256" key="4">
    <source>
        <dbReference type="SAM" id="MobiDB-lite"/>
    </source>
</evidence>
<evidence type="ECO:0000313" key="9">
    <source>
        <dbReference type="Proteomes" id="UP001612812"/>
    </source>
</evidence>
<evidence type="ECO:0000259" key="6">
    <source>
        <dbReference type="PROSITE" id="PS50853"/>
    </source>
</evidence>
<feature type="domain" description="Fibronectin type-III" evidence="6">
    <location>
        <begin position="852"/>
        <end position="942"/>
    </location>
</feature>
<comment type="caution">
    <text evidence="8">The sequence shown here is derived from an EMBL/GenBank/DDBJ whole genome shotgun (WGS) entry which is preliminary data.</text>
</comment>
<evidence type="ECO:0000256" key="5">
    <source>
        <dbReference type="SAM" id="SignalP"/>
    </source>
</evidence>
<proteinExistence type="predicted"/>